<dbReference type="Pfam" id="PF22531">
    <property type="entry name" value="DUF7002"/>
    <property type="match status" value="1"/>
</dbReference>
<evidence type="ECO:0000313" key="3">
    <source>
        <dbReference type="Proteomes" id="UP001497392"/>
    </source>
</evidence>
<evidence type="ECO:0000256" key="1">
    <source>
        <dbReference type="SAM" id="MobiDB-lite"/>
    </source>
</evidence>
<sequence length="259" mass="28519">MKRKARDERLPKDGRAPAAADVTRGASEVSSEAVTNVDADAIPCTSSKSVMPHVVYHLIEGSNWPFIEKEGLLSASALLRASSLSSEEVESIECNQRPQKFVLPDGRVLRDQKPLPVAALKRCLVDCEPSTWYKLINSKVYFWVDLARLNRVRKAILTAPQVVLKVDAQALLAQYGSRAALTPYNIGNAMRKASRRSCATLVPYSTWLDSGWDSESAAVGGRPRSRHHRPAELVVGDAIPDIMKFVLEVRKLAPGELMT</sequence>
<protein>
    <submittedName>
        <fullName evidence="2">G8447 protein</fullName>
    </submittedName>
</protein>
<reference evidence="2 3" key="1">
    <citation type="submission" date="2024-06" db="EMBL/GenBank/DDBJ databases">
        <authorList>
            <person name="Kraege A."/>
            <person name="Thomma B."/>
        </authorList>
    </citation>
    <scope>NUCLEOTIDE SEQUENCE [LARGE SCALE GENOMIC DNA]</scope>
</reference>
<proteinExistence type="predicted"/>
<dbReference type="InterPro" id="IPR054271">
    <property type="entry name" value="DUF7002"/>
</dbReference>
<comment type="caution">
    <text evidence="2">The sequence shown here is derived from an EMBL/GenBank/DDBJ whole genome shotgun (WGS) entry which is preliminary data.</text>
</comment>
<keyword evidence="3" id="KW-1185">Reference proteome</keyword>
<feature type="compositionally biased region" description="Basic and acidic residues" evidence="1">
    <location>
        <begin position="1"/>
        <end position="15"/>
    </location>
</feature>
<dbReference type="Proteomes" id="UP001497392">
    <property type="component" value="Unassembled WGS sequence"/>
</dbReference>
<gene>
    <name evidence="2" type="primary">g8447</name>
    <name evidence="2" type="ORF">VP750_LOCUS7257</name>
</gene>
<evidence type="ECO:0000313" key="2">
    <source>
        <dbReference type="EMBL" id="CAL5225598.1"/>
    </source>
</evidence>
<feature type="region of interest" description="Disordered" evidence="1">
    <location>
        <begin position="1"/>
        <end position="30"/>
    </location>
</feature>
<organism evidence="2 3">
    <name type="scientific">Coccomyxa viridis</name>
    <dbReference type="NCBI Taxonomy" id="1274662"/>
    <lineage>
        <taxon>Eukaryota</taxon>
        <taxon>Viridiplantae</taxon>
        <taxon>Chlorophyta</taxon>
        <taxon>core chlorophytes</taxon>
        <taxon>Trebouxiophyceae</taxon>
        <taxon>Trebouxiophyceae incertae sedis</taxon>
        <taxon>Coccomyxaceae</taxon>
        <taxon>Coccomyxa</taxon>
    </lineage>
</organism>
<accession>A0ABP1G567</accession>
<dbReference type="EMBL" id="CAXHTA020000012">
    <property type="protein sequence ID" value="CAL5225598.1"/>
    <property type="molecule type" value="Genomic_DNA"/>
</dbReference>
<name>A0ABP1G567_9CHLO</name>